<dbReference type="RefSeq" id="WP_111942437.1">
    <property type="nucleotide sequence ID" value="NZ_BAAACJ010000025.1"/>
</dbReference>
<evidence type="ECO:0000256" key="12">
    <source>
        <dbReference type="ARBA" id="ARBA00023288"/>
    </source>
</evidence>
<name>A0ABU0JNX7_HATLI</name>
<dbReference type="Pfam" id="PF01497">
    <property type="entry name" value="Peripla_BP_2"/>
    <property type="match status" value="1"/>
</dbReference>
<keyword evidence="4" id="KW-0813">Transport</keyword>
<dbReference type="PANTHER" id="PTHR30535">
    <property type="entry name" value="VITAMIN B12-BINDING PROTEIN"/>
    <property type="match status" value="1"/>
</dbReference>
<keyword evidence="8 15" id="KW-0732">Signal</keyword>
<evidence type="ECO:0000256" key="1">
    <source>
        <dbReference type="ARBA" id="ARBA00001970"/>
    </source>
</evidence>
<dbReference type="Proteomes" id="UP001224418">
    <property type="component" value="Unassembled WGS sequence"/>
</dbReference>
<keyword evidence="12" id="KW-0449">Lipoprotein</keyword>
<keyword evidence="10" id="KW-0472">Membrane</keyword>
<feature type="chain" id="PRO_5046470767" description="High-affinity heme uptake system protein IsdE" evidence="15">
    <location>
        <begin position="25"/>
        <end position="302"/>
    </location>
</feature>
<dbReference type="SUPFAM" id="SSF53807">
    <property type="entry name" value="Helical backbone' metal receptor"/>
    <property type="match status" value="1"/>
</dbReference>
<gene>
    <name evidence="17" type="ORF">QOZ93_000518</name>
</gene>
<keyword evidence="18" id="KW-1185">Reference proteome</keyword>
<dbReference type="PANTHER" id="PTHR30535:SF36">
    <property type="entry name" value="HIGH-AFFINITY HEME UPTAKE SYSTEM PROTEIN ISDE"/>
    <property type="match status" value="1"/>
</dbReference>
<keyword evidence="6" id="KW-0349">Heme</keyword>
<evidence type="ECO:0000313" key="17">
    <source>
        <dbReference type="EMBL" id="MDQ0478790.1"/>
    </source>
</evidence>
<evidence type="ECO:0000256" key="5">
    <source>
        <dbReference type="ARBA" id="ARBA00022475"/>
    </source>
</evidence>
<organism evidence="17 18">
    <name type="scientific">Hathewaya limosa</name>
    <name type="common">Clostridium limosum</name>
    <dbReference type="NCBI Taxonomy" id="1536"/>
    <lineage>
        <taxon>Bacteria</taxon>
        <taxon>Bacillati</taxon>
        <taxon>Bacillota</taxon>
        <taxon>Clostridia</taxon>
        <taxon>Eubacteriales</taxon>
        <taxon>Clostridiaceae</taxon>
        <taxon>Hathewaya</taxon>
    </lineage>
</organism>
<evidence type="ECO:0000256" key="7">
    <source>
        <dbReference type="ARBA" id="ARBA00022723"/>
    </source>
</evidence>
<evidence type="ECO:0000259" key="16">
    <source>
        <dbReference type="PROSITE" id="PS50983"/>
    </source>
</evidence>
<protein>
    <recommendedName>
        <fullName evidence="3">High-affinity heme uptake system protein IsdE</fullName>
    </recommendedName>
    <alternativeName>
        <fullName evidence="14">Iron-regulated surface determinant protein E</fullName>
    </alternativeName>
    <alternativeName>
        <fullName evidence="13">Staphylococcal iron-regulated protein F</fullName>
    </alternativeName>
</protein>
<evidence type="ECO:0000256" key="9">
    <source>
        <dbReference type="ARBA" id="ARBA00023004"/>
    </source>
</evidence>
<sequence>MKKILALVLSSFMTFSLVGCSSSAKETKKDTKEAISTKDDNNKKDKRVIAGSMAIAEMLAKLDIKLVGRPTTQYQISDKVKPIPEIGLPMSPDLERVKALRPDVYITSGALQELIENPLKQNKINSLFCNLDSYDDVKKTIKDLSDKFNRQENGEKLLNEITTKEKEILKNIDKNKKPKIMILFGAPGHFMLATKNSFAGSLIEKLGGENIANEVNLKGQYVPFSLETALKENPDIIFRMYHGYIDEARKQVDEEFRTNAQWKKFKAIKENKVYDLDPVYFNVTGDIKAADSLAKMKEYLYK</sequence>
<dbReference type="InterPro" id="IPR050902">
    <property type="entry name" value="ABC_Transporter_SBP"/>
</dbReference>
<evidence type="ECO:0000256" key="2">
    <source>
        <dbReference type="ARBA" id="ARBA00008814"/>
    </source>
</evidence>
<keyword evidence="11" id="KW-0564">Palmitate</keyword>
<evidence type="ECO:0000256" key="3">
    <source>
        <dbReference type="ARBA" id="ARBA00015862"/>
    </source>
</evidence>
<dbReference type="PROSITE" id="PS51257">
    <property type="entry name" value="PROKAR_LIPOPROTEIN"/>
    <property type="match status" value="1"/>
</dbReference>
<comment type="similarity">
    <text evidence="2">Belongs to the bacterial solute-binding protein 8 family.</text>
</comment>
<evidence type="ECO:0000256" key="15">
    <source>
        <dbReference type="SAM" id="SignalP"/>
    </source>
</evidence>
<evidence type="ECO:0000256" key="4">
    <source>
        <dbReference type="ARBA" id="ARBA00022448"/>
    </source>
</evidence>
<feature type="signal peptide" evidence="15">
    <location>
        <begin position="1"/>
        <end position="24"/>
    </location>
</feature>
<evidence type="ECO:0000313" key="18">
    <source>
        <dbReference type="Proteomes" id="UP001224418"/>
    </source>
</evidence>
<evidence type="ECO:0000256" key="8">
    <source>
        <dbReference type="ARBA" id="ARBA00022729"/>
    </source>
</evidence>
<evidence type="ECO:0000256" key="11">
    <source>
        <dbReference type="ARBA" id="ARBA00023139"/>
    </source>
</evidence>
<comment type="cofactor">
    <cofactor evidence="1">
        <name>heme b</name>
        <dbReference type="ChEBI" id="CHEBI:60344"/>
    </cofactor>
</comment>
<evidence type="ECO:0000256" key="14">
    <source>
        <dbReference type="ARBA" id="ARBA00031463"/>
    </source>
</evidence>
<evidence type="ECO:0000256" key="10">
    <source>
        <dbReference type="ARBA" id="ARBA00023136"/>
    </source>
</evidence>
<evidence type="ECO:0000256" key="13">
    <source>
        <dbReference type="ARBA" id="ARBA00031148"/>
    </source>
</evidence>
<dbReference type="NCBIfam" id="TIGR03659">
    <property type="entry name" value="IsdE"/>
    <property type="match status" value="1"/>
</dbReference>
<accession>A0ABU0JNX7</accession>
<keyword evidence="7" id="KW-0479">Metal-binding</keyword>
<keyword evidence="5" id="KW-1003">Cell membrane</keyword>
<proteinExistence type="inferred from homology"/>
<dbReference type="EMBL" id="JAUSWN010000003">
    <property type="protein sequence ID" value="MDQ0478790.1"/>
    <property type="molecule type" value="Genomic_DNA"/>
</dbReference>
<keyword evidence="9" id="KW-0408">Iron</keyword>
<dbReference type="PROSITE" id="PS50983">
    <property type="entry name" value="FE_B12_PBP"/>
    <property type="match status" value="1"/>
</dbReference>
<reference evidence="17 18" key="1">
    <citation type="submission" date="2023-07" db="EMBL/GenBank/DDBJ databases">
        <title>Genomic Encyclopedia of Type Strains, Phase IV (KMG-IV): sequencing the most valuable type-strain genomes for metagenomic binning, comparative biology and taxonomic classification.</title>
        <authorList>
            <person name="Goeker M."/>
        </authorList>
    </citation>
    <scope>NUCLEOTIDE SEQUENCE [LARGE SCALE GENOMIC DNA]</scope>
    <source>
        <strain evidence="17 18">DSM 1400</strain>
    </source>
</reference>
<evidence type="ECO:0000256" key="6">
    <source>
        <dbReference type="ARBA" id="ARBA00022617"/>
    </source>
</evidence>
<dbReference type="InterPro" id="IPR002491">
    <property type="entry name" value="ABC_transptr_periplasmic_BD"/>
</dbReference>
<feature type="domain" description="Fe/B12 periplasmic-binding" evidence="16">
    <location>
        <begin position="47"/>
        <end position="302"/>
    </location>
</feature>
<dbReference type="InterPro" id="IPR019957">
    <property type="entry name" value="ABC_transptr_haem-bd_IsdE"/>
</dbReference>
<comment type="caution">
    <text evidence="17">The sequence shown here is derived from an EMBL/GenBank/DDBJ whole genome shotgun (WGS) entry which is preliminary data.</text>
</comment>
<dbReference type="Gene3D" id="3.40.50.1980">
    <property type="entry name" value="Nitrogenase molybdenum iron protein domain"/>
    <property type="match status" value="2"/>
</dbReference>